<dbReference type="SUPFAM" id="SSF48295">
    <property type="entry name" value="TrpR-like"/>
    <property type="match status" value="1"/>
</dbReference>
<evidence type="ECO:0000313" key="2">
    <source>
        <dbReference type="EMBL" id="PLX17518.1"/>
    </source>
</evidence>
<dbReference type="InterPro" id="IPR036515">
    <property type="entry name" value="Transposase_17_sf"/>
</dbReference>
<gene>
    <name evidence="2" type="ORF">C0601_07105</name>
</gene>
<dbReference type="PANTHER" id="PTHR34322">
    <property type="entry name" value="TRANSPOSASE, Y1_TNP DOMAIN-CONTAINING"/>
    <property type="match status" value="1"/>
</dbReference>
<feature type="domain" description="Transposase IS200-like" evidence="1">
    <location>
        <begin position="14"/>
        <end position="128"/>
    </location>
</feature>
<organism evidence="2 3">
    <name type="scientific">Muiribacterium halophilum</name>
    <dbReference type="NCBI Taxonomy" id="2053465"/>
    <lineage>
        <taxon>Bacteria</taxon>
        <taxon>Candidatus Muiribacteriota</taxon>
        <taxon>Candidatus Muiribacteriia</taxon>
        <taxon>Candidatus Muiribacteriales</taxon>
        <taxon>Candidatus Muiribacteriaceae</taxon>
        <taxon>Candidatus Muiribacterium</taxon>
    </lineage>
</organism>
<evidence type="ECO:0000259" key="1">
    <source>
        <dbReference type="SMART" id="SM01321"/>
    </source>
</evidence>
<dbReference type="Gene3D" id="3.30.70.1290">
    <property type="entry name" value="Transposase IS200-like"/>
    <property type="match status" value="1"/>
</dbReference>
<comment type="caution">
    <text evidence="2">The sequence shown here is derived from an EMBL/GenBank/DDBJ whole genome shotgun (WGS) entry which is preliminary data.</text>
</comment>
<dbReference type="InterPro" id="IPR010921">
    <property type="entry name" value="Trp_repressor/repl_initiator"/>
</dbReference>
<dbReference type="GO" id="GO:0004803">
    <property type="term" value="F:transposase activity"/>
    <property type="evidence" value="ECO:0007669"/>
    <property type="project" value="InterPro"/>
</dbReference>
<dbReference type="Proteomes" id="UP000234857">
    <property type="component" value="Unassembled WGS sequence"/>
</dbReference>
<dbReference type="AlphaFoldDB" id="A0A2N5ZFM9"/>
<proteinExistence type="predicted"/>
<reference evidence="2 3" key="1">
    <citation type="submission" date="2017-11" db="EMBL/GenBank/DDBJ databases">
        <title>Genome-resolved metagenomics identifies genetic mobility, metabolic interactions, and unexpected diversity in perchlorate-reducing communities.</title>
        <authorList>
            <person name="Barnum T.P."/>
            <person name="Figueroa I.A."/>
            <person name="Carlstrom C.I."/>
            <person name="Lucas L.N."/>
            <person name="Engelbrektson A.L."/>
            <person name="Coates J.D."/>
        </authorList>
    </citation>
    <scope>NUCLEOTIDE SEQUENCE [LARGE SCALE GENOMIC DNA]</scope>
    <source>
        <strain evidence="2">BM706</strain>
    </source>
</reference>
<dbReference type="GO" id="GO:0006313">
    <property type="term" value="P:DNA transposition"/>
    <property type="evidence" value="ECO:0007669"/>
    <property type="project" value="InterPro"/>
</dbReference>
<dbReference type="SUPFAM" id="SSF143422">
    <property type="entry name" value="Transposase IS200-like"/>
    <property type="match status" value="1"/>
</dbReference>
<accession>A0A2N5ZFM9</accession>
<dbReference type="EMBL" id="PKTG01000085">
    <property type="protein sequence ID" value="PLX17518.1"/>
    <property type="molecule type" value="Genomic_DNA"/>
</dbReference>
<name>A0A2N5ZFM9_MUIH1</name>
<dbReference type="Pfam" id="PF01797">
    <property type="entry name" value="Y1_Tnp"/>
    <property type="match status" value="1"/>
</dbReference>
<dbReference type="SMART" id="SM01321">
    <property type="entry name" value="Y1_Tnp"/>
    <property type="match status" value="1"/>
</dbReference>
<dbReference type="InterPro" id="IPR002686">
    <property type="entry name" value="Transposase_17"/>
</dbReference>
<dbReference type="GO" id="GO:0043565">
    <property type="term" value="F:sequence-specific DNA binding"/>
    <property type="evidence" value="ECO:0007669"/>
    <property type="project" value="InterPro"/>
</dbReference>
<evidence type="ECO:0000313" key="3">
    <source>
        <dbReference type="Proteomes" id="UP000234857"/>
    </source>
</evidence>
<dbReference type="Gene3D" id="1.10.1750.10">
    <property type="match status" value="1"/>
</dbReference>
<sequence>MYIKNMPRQIRIEYPGAHYHVFARGERKDNIFFHNEDYLKFLEKLKENLEKYNVNCLAYALMPNHYHLYLITNEANISKFMQSLNSSYTNWIKAKRDIVGHLFQGRYKAILVDKEEYSDVVIDYIHFNPVKAGFKKLPWQYKWSSCKYYTDKTQDLSFLNIEFILSKYSDNLNISKDKYKQNLVNKENYDLPHRNLFKGIALAGEKYKKEINKLITNQKEDIDLPSTKMNKKRGAEFYISLIKNHFNISEKDIFNKKYNNKFRKYFTYLTKKYSRLTNIEIAVYLKIRPESVSNLYTRIKEEIEGKKEYKADMRKIKCEITRSDP</sequence>
<dbReference type="PANTHER" id="PTHR34322:SF2">
    <property type="entry name" value="TRANSPOSASE IS200-LIKE DOMAIN-CONTAINING PROTEIN"/>
    <property type="match status" value="1"/>
</dbReference>
<protein>
    <recommendedName>
        <fullName evidence="1">Transposase IS200-like domain-containing protein</fullName>
    </recommendedName>
</protein>